<sequence>MRADDLLTATDEVLTAADDILTVADESNLFRKIFS</sequence>
<dbReference type="EMBL" id="FNAI01000001">
    <property type="protein sequence ID" value="SDD22207.1"/>
    <property type="molecule type" value="Genomic_DNA"/>
</dbReference>
<organism evidence="1 2">
    <name type="scientific">Mucilaginibacter pineti</name>
    <dbReference type="NCBI Taxonomy" id="1391627"/>
    <lineage>
        <taxon>Bacteria</taxon>
        <taxon>Pseudomonadati</taxon>
        <taxon>Bacteroidota</taxon>
        <taxon>Sphingobacteriia</taxon>
        <taxon>Sphingobacteriales</taxon>
        <taxon>Sphingobacteriaceae</taxon>
        <taxon>Mucilaginibacter</taxon>
    </lineage>
</organism>
<dbReference type="AlphaFoldDB" id="A0A1G6T149"/>
<keyword evidence="2" id="KW-1185">Reference proteome</keyword>
<dbReference type="Proteomes" id="UP000199072">
    <property type="component" value="Unassembled WGS sequence"/>
</dbReference>
<reference evidence="1 2" key="1">
    <citation type="submission" date="2016-10" db="EMBL/GenBank/DDBJ databases">
        <authorList>
            <person name="de Groot N.N."/>
        </authorList>
    </citation>
    <scope>NUCLEOTIDE SEQUENCE [LARGE SCALE GENOMIC DNA]</scope>
    <source>
        <strain evidence="1 2">47C3B</strain>
    </source>
</reference>
<accession>A0A1G6T149</accession>
<gene>
    <name evidence="1" type="ORF">SAMN05216464_101114</name>
</gene>
<evidence type="ECO:0000313" key="2">
    <source>
        <dbReference type="Proteomes" id="UP000199072"/>
    </source>
</evidence>
<proteinExistence type="predicted"/>
<evidence type="ECO:0000313" key="1">
    <source>
        <dbReference type="EMBL" id="SDD22207.1"/>
    </source>
</evidence>
<protein>
    <submittedName>
        <fullName evidence="1">Uncharacterized protein</fullName>
    </submittedName>
</protein>
<name>A0A1G6T149_9SPHI</name>